<dbReference type="InterPro" id="IPR027417">
    <property type="entry name" value="P-loop_NTPase"/>
</dbReference>
<dbReference type="Pfam" id="PF13304">
    <property type="entry name" value="AAA_21"/>
    <property type="match status" value="1"/>
</dbReference>
<name>A0ABD4TTN7_9CORY</name>
<feature type="domain" description="ATPase AAA-type core" evidence="1">
    <location>
        <begin position="27"/>
        <end position="361"/>
    </location>
</feature>
<gene>
    <name evidence="3" type="ORF">KBX22_09705</name>
</gene>
<dbReference type="PANTHER" id="PTHR43581">
    <property type="entry name" value="ATP/GTP PHOSPHATASE"/>
    <property type="match status" value="1"/>
</dbReference>
<protein>
    <submittedName>
        <fullName evidence="3">AAA family ATPase</fullName>
    </submittedName>
</protein>
<dbReference type="Gene3D" id="3.40.50.300">
    <property type="entry name" value="P-loop containing nucleotide triphosphate hydrolases"/>
    <property type="match status" value="1"/>
</dbReference>
<proteinExistence type="predicted"/>
<sequence>MKFTTLRIRNFQSFGPTPTALTLTDMTYVLGPNGAGKTAALEALSRLFSPVTTQRKIRISDFHVPVGLSLADLQDKETVLWIEVDIEFPESGSDSYHASIPPNFHHMMIESTDGVPKVRVRLTATLALDGVVEEKIEYIHQVDESGEPTSRTEMSRYDRGYIEVHYLPARRDPSEHIAYTATSLIGRTLRAANWSQERTTLSSLSEQLNNALTCNDAVSSMGLHLKKQWDGLHQGKFFTDPTIGFGQGELEGVLRHLTINFSPSHDGAPLPFDLLSDGQKSLLYISLVLAWQSLSRRVLRNEETSLDSARLRPPVHTIIALEEPENSLSPHYLGRIIRQLQNACKGEDVQALIATHASTLLRRVEPESVCFLRLNTNRETTVHRILLPENDNEAAKYVREAVHAYPELYFSRLVILGEGDSEQVVLPRILAAAGIAEDDASISVVPLGGRHVNHFWRLLKELKIPHVTLLDLDCGRHQAGWGRIRYALNQINKVQPNTYAKEAIDKLPEWNSPDDFPQFVDPQWPNGLGPVQALERNGVFFSNPVDLDLLMLEAFPDAYCVTARPPDEKAVVAVLGKSHANEKHLPEEVLSLFDDYHANFDLKSKPDTHLHALSKLTDKELLEGMPEVFQRLIDHVKKKLSELPE</sequence>
<evidence type="ECO:0000313" key="3">
    <source>
        <dbReference type="EMBL" id="MCQ4615000.1"/>
    </source>
</evidence>
<dbReference type="PANTHER" id="PTHR43581:SF4">
    <property type="entry name" value="ATP_GTP PHOSPHATASE"/>
    <property type="match status" value="1"/>
</dbReference>
<dbReference type="InterPro" id="IPR034139">
    <property type="entry name" value="TOPRIM_OLD"/>
</dbReference>
<dbReference type="RefSeq" id="WP_256001311.1">
    <property type="nucleotide sequence ID" value="NZ_JAGPYW010000014.1"/>
</dbReference>
<dbReference type="CDD" id="cd01026">
    <property type="entry name" value="TOPRIM_OLD"/>
    <property type="match status" value="1"/>
</dbReference>
<reference evidence="3 4" key="1">
    <citation type="submission" date="2021-04" db="EMBL/GenBank/DDBJ databases">
        <title>Corynebacterium genitalium sp. nov. and Corynebacterium genitalium sp. nov., two new species of the genus Corynebacterium.</title>
        <authorList>
            <person name="Jaen-Luchoro D."/>
            <person name="Pinyeiro-Iglesias B."/>
            <person name="Al-Shaer S."/>
            <person name="Karlsson R."/>
            <person name="Gonzales-Siles L."/>
            <person name="Cardew S."/>
            <person name="Jensie-Markopolous S."/>
            <person name="Ohlen M."/>
            <person name="Inganas E."/>
            <person name="Moore E.R.B."/>
        </authorList>
    </citation>
    <scope>NUCLEOTIDE SEQUENCE [LARGE SCALE GENOMIC DNA]</scope>
    <source>
        <strain evidence="3 4">CCUG 55013</strain>
    </source>
</reference>
<accession>A0ABD4TTN7</accession>
<evidence type="ECO:0000313" key="4">
    <source>
        <dbReference type="Proteomes" id="UP001205080"/>
    </source>
</evidence>
<comment type="caution">
    <text evidence="3">The sequence shown here is derived from an EMBL/GenBank/DDBJ whole genome shotgun (WGS) entry which is preliminary data.</text>
</comment>
<dbReference type="AlphaFoldDB" id="A0ABD4TTN7"/>
<organism evidence="3 4">
    <name type="scientific">Corynebacterium pseudogenitalium</name>
    <dbReference type="NCBI Taxonomy" id="38303"/>
    <lineage>
        <taxon>Bacteria</taxon>
        <taxon>Bacillati</taxon>
        <taxon>Actinomycetota</taxon>
        <taxon>Actinomycetes</taxon>
        <taxon>Mycobacteriales</taxon>
        <taxon>Corynebacteriaceae</taxon>
        <taxon>Corynebacterium</taxon>
    </lineage>
</organism>
<dbReference type="InterPro" id="IPR003959">
    <property type="entry name" value="ATPase_AAA_core"/>
</dbReference>
<dbReference type="Pfam" id="PF20469">
    <property type="entry name" value="OLD-like_TOPRIM"/>
    <property type="match status" value="1"/>
</dbReference>
<dbReference type="EMBL" id="JAGPYW010000014">
    <property type="protein sequence ID" value="MCQ4615000.1"/>
    <property type="molecule type" value="Genomic_DNA"/>
</dbReference>
<evidence type="ECO:0000259" key="1">
    <source>
        <dbReference type="Pfam" id="PF13304"/>
    </source>
</evidence>
<feature type="domain" description="OLD protein-like TOPRIM" evidence="2">
    <location>
        <begin position="410"/>
        <end position="473"/>
    </location>
</feature>
<dbReference type="InterPro" id="IPR051396">
    <property type="entry name" value="Bact_Antivir_Def_Nuclease"/>
</dbReference>
<evidence type="ECO:0000259" key="2">
    <source>
        <dbReference type="Pfam" id="PF20469"/>
    </source>
</evidence>
<dbReference type="SUPFAM" id="SSF52540">
    <property type="entry name" value="P-loop containing nucleoside triphosphate hydrolases"/>
    <property type="match status" value="1"/>
</dbReference>
<dbReference type="Proteomes" id="UP001205080">
    <property type="component" value="Unassembled WGS sequence"/>
</dbReference>